<name>A0A2S9GV11_9BURK</name>
<dbReference type="Proteomes" id="UP000237839">
    <property type="component" value="Unassembled WGS sequence"/>
</dbReference>
<comment type="caution">
    <text evidence="8">The sequence shown here is derived from an EMBL/GenBank/DDBJ whole genome shotgun (WGS) entry which is preliminary data.</text>
</comment>
<feature type="transmembrane region" description="Helical" evidence="7">
    <location>
        <begin position="381"/>
        <end position="399"/>
    </location>
</feature>
<proteinExistence type="predicted"/>
<feature type="transmembrane region" description="Helical" evidence="7">
    <location>
        <begin position="32"/>
        <end position="59"/>
    </location>
</feature>
<evidence type="ECO:0000256" key="1">
    <source>
        <dbReference type="ARBA" id="ARBA00004651"/>
    </source>
</evidence>
<sequence length="709" mass="77737">MIFSPFTASYWRDLFRNEFVPFPGRSTAVLRYVLISALVIVISMTLQVPSLALSLIMVFFTAQENTVLTRLSGIVLAVGATLAVILSMLLLKMTMDYPVLRIFGAALIGFCGMYFMRISKLGTIGYLVALFVINLQSLVDVSNDPEVVTRALLWVWVAIAYPIVLTITVNYLMLPAKPAQLLAGELHRQLNVVLSQLNAGKVLPAPAPLGLDLIERGVLTLHRHLVFATMGDNHYLLNKSRYLIRINTVDRLHTAAVKLSRLSPCNSSDSSFNQPDLLAALLARCAELQHQFSHETAVSIAAIPISEEKNDDPRIAILHEMAHALNTLAEAEQAPILSATPDKEPQIAADALSNPVYAQFALKTMLATFFCYAFYTAVQWPGIQTSMLTCLIMALPSLGASSHKGLLRVVGCAMGSVAALLATVYVVPHLDGIVGLLMLTLPVIAVGAWIAAGSARISYIGAQLVFAYALALFGQFEPSTNLPEIRDRMIGILLGIGVSITVYSALWPESEQGELKKMLARLLRSIATVARLDQSTQNDITQLRTLDQARLKSWSLLAQNREIQARVALEPGWQYAHDSVTVKMQTWLAQVQEALFAVNWLQTQLAHSERSLSADIDIWSELNSFKASAALQLENMSDMFNEEGTTQPSLQQSFAKFKQEYALISAHEAALSQASNVLSAVHATYESIIQLGNTLPLSQPMQPEQPVRI</sequence>
<organism evidence="8 9">
    <name type="scientific">Solimicrobium silvestre</name>
    <dbReference type="NCBI Taxonomy" id="2099400"/>
    <lineage>
        <taxon>Bacteria</taxon>
        <taxon>Pseudomonadati</taxon>
        <taxon>Pseudomonadota</taxon>
        <taxon>Betaproteobacteria</taxon>
        <taxon>Burkholderiales</taxon>
        <taxon>Oxalobacteraceae</taxon>
        <taxon>Solimicrobium</taxon>
    </lineage>
</organism>
<accession>A0A2S9GV11</accession>
<feature type="transmembrane region" description="Helical" evidence="7">
    <location>
        <begin position="459"/>
        <end position="476"/>
    </location>
</feature>
<reference evidence="8 9" key="1">
    <citation type="submission" date="2018-02" db="EMBL/GenBank/DDBJ databases">
        <title>Solimicrobium silvestre gen. nov., sp. nov., isolated from alpine forest soil.</title>
        <authorList>
            <person name="Margesin R."/>
            <person name="Albuquerque L."/>
            <person name="Zhang D.-C."/>
            <person name="Froufe H.J.C."/>
            <person name="Severino R."/>
            <person name="Roxo I."/>
            <person name="Egas C."/>
            <person name="Da Costa M.S."/>
        </authorList>
    </citation>
    <scope>NUCLEOTIDE SEQUENCE [LARGE SCALE GENOMIC DNA]</scope>
    <source>
        <strain evidence="8 9">S20-91</strain>
    </source>
</reference>
<evidence type="ECO:0000256" key="4">
    <source>
        <dbReference type="ARBA" id="ARBA00022692"/>
    </source>
</evidence>
<dbReference type="InterPro" id="IPR006726">
    <property type="entry name" value="PHBA_efflux_AaeB/fusaric-R"/>
</dbReference>
<feature type="transmembrane region" description="Helical" evidence="7">
    <location>
        <begin position="406"/>
        <end position="427"/>
    </location>
</feature>
<dbReference type="PANTHER" id="PTHR30509:SF9">
    <property type="entry name" value="MULTIDRUG RESISTANCE PROTEIN MDTO"/>
    <property type="match status" value="1"/>
</dbReference>
<keyword evidence="6 7" id="KW-0472">Membrane</keyword>
<gene>
    <name evidence="8" type="ORF">S2091_3675</name>
</gene>
<dbReference type="GO" id="GO:0005886">
    <property type="term" value="C:plasma membrane"/>
    <property type="evidence" value="ECO:0007669"/>
    <property type="project" value="UniProtKB-SubCell"/>
</dbReference>
<feature type="transmembrane region" description="Helical" evidence="7">
    <location>
        <begin position="123"/>
        <end position="139"/>
    </location>
</feature>
<evidence type="ECO:0000256" key="7">
    <source>
        <dbReference type="SAM" id="Phobius"/>
    </source>
</evidence>
<dbReference type="EMBL" id="PUGF01000021">
    <property type="protein sequence ID" value="PRC91559.1"/>
    <property type="molecule type" value="Genomic_DNA"/>
</dbReference>
<evidence type="ECO:0000256" key="2">
    <source>
        <dbReference type="ARBA" id="ARBA00022448"/>
    </source>
</evidence>
<feature type="transmembrane region" description="Helical" evidence="7">
    <location>
        <begin position="97"/>
        <end position="116"/>
    </location>
</feature>
<dbReference type="PANTHER" id="PTHR30509">
    <property type="entry name" value="P-HYDROXYBENZOIC ACID EFFLUX PUMP SUBUNIT-RELATED"/>
    <property type="match status" value="1"/>
</dbReference>
<evidence type="ECO:0000256" key="5">
    <source>
        <dbReference type="ARBA" id="ARBA00022989"/>
    </source>
</evidence>
<comment type="subcellular location">
    <subcellularLocation>
        <location evidence="1">Cell membrane</location>
        <topology evidence="1">Multi-pass membrane protein</topology>
    </subcellularLocation>
</comment>
<feature type="transmembrane region" description="Helical" evidence="7">
    <location>
        <begin position="488"/>
        <end position="508"/>
    </location>
</feature>
<feature type="transmembrane region" description="Helical" evidence="7">
    <location>
        <begin position="151"/>
        <end position="172"/>
    </location>
</feature>
<keyword evidence="5 7" id="KW-1133">Transmembrane helix</keyword>
<dbReference type="Pfam" id="PF04632">
    <property type="entry name" value="FUSC"/>
    <property type="match status" value="1"/>
</dbReference>
<dbReference type="AlphaFoldDB" id="A0A2S9GV11"/>
<protein>
    <submittedName>
        <fullName evidence="8">Fusaric acid resistance protein family</fullName>
    </submittedName>
</protein>
<dbReference type="GO" id="GO:0022857">
    <property type="term" value="F:transmembrane transporter activity"/>
    <property type="evidence" value="ECO:0007669"/>
    <property type="project" value="InterPro"/>
</dbReference>
<keyword evidence="9" id="KW-1185">Reference proteome</keyword>
<keyword evidence="3" id="KW-1003">Cell membrane</keyword>
<dbReference type="OrthoDB" id="105720at2"/>
<feature type="transmembrane region" description="Helical" evidence="7">
    <location>
        <begin position="71"/>
        <end position="91"/>
    </location>
</feature>
<evidence type="ECO:0000256" key="3">
    <source>
        <dbReference type="ARBA" id="ARBA00022475"/>
    </source>
</evidence>
<keyword evidence="2" id="KW-0813">Transport</keyword>
<evidence type="ECO:0000313" key="8">
    <source>
        <dbReference type="EMBL" id="PRC91559.1"/>
    </source>
</evidence>
<feature type="transmembrane region" description="Helical" evidence="7">
    <location>
        <begin position="433"/>
        <end position="452"/>
    </location>
</feature>
<evidence type="ECO:0000313" key="9">
    <source>
        <dbReference type="Proteomes" id="UP000237839"/>
    </source>
</evidence>
<evidence type="ECO:0000256" key="6">
    <source>
        <dbReference type="ARBA" id="ARBA00023136"/>
    </source>
</evidence>
<keyword evidence="4 7" id="KW-0812">Transmembrane</keyword>